<dbReference type="Gene3D" id="3.10.110.10">
    <property type="entry name" value="Ubiquitin Conjugating Enzyme"/>
    <property type="match status" value="1"/>
</dbReference>
<keyword evidence="2" id="KW-0833">Ubl conjugation pathway</keyword>
<dbReference type="SMART" id="SM00212">
    <property type="entry name" value="UBCc"/>
    <property type="match status" value="1"/>
</dbReference>
<name>A0A6C0K768_9ZZZZ</name>
<evidence type="ECO:0000256" key="1">
    <source>
        <dbReference type="ARBA" id="ARBA00022679"/>
    </source>
</evidence>
<keyword evidence="1" id="KW-0808">Transferase</keyword>
<dbReference type="InterPro" id="IPR023313">
    <property type="entry name" value="UBQ-conjugating_AS"/>
</dbReference>
<feature type="domain" description="UBC core" evidence="3">
    <location>
        <begin position="2"/>
        <end position="149"/>
    </location>
</feature>
<dbReference type="PROSITE" id="PS00183">
    <property type="entry name" value="UBC_1"/>
    <property type="match status" value="1"/>
</dbReference>
<protein>
    <recommendedName>
        <fullName evidence="3">UBC core domain-containing protein</fullName>
    </recommendedName>
</protein>
<dbReference type="GO" id="GO:0016740">
    <property type="term" value="F:transferase activity"/>
    <property type="evidence" value="ECO:0007669"/>
    <property type="project" value="UniProtKB-KW"/>
</dbReference>
<dbReference type="PROSITE" id="PS50127">
    <property type="entry name" value="UBC_2"/>
    <property type="match status" value="1"/>
</dbReference>
<organism evidence="4">
    <name type="scientific">viral metagenome</name>
    <dbReference type="NCBI Taxonomy" id="1070528"/>
    <lineage>
        <taxon>unclassified sequences</taxon>
        <taxon>metagenomes</taxon>
        <taxon>organismal metagenomes</taxon>
    </lineage>
</organism>
<dbReference type="AlphaFoldDB" id="A0A6C0K768"/>
<dbReference type="FunFam" id="3.10.110.10:FF:000002">
    <property type="entry name" value="Ubiquitin-conjugating enzyme E2 D3"/>
    <property type="match status" value="1"/>
</dbReference>
<sequence length="162" mass="18081">MAAAKRISRELLDLRSDPPANCSAGPTKDSDIFNWEGIIFGPSDSPFAGGVFKVQIQFPADYPFRPPRVVFTTKIYHPNINSQGFICLDILKQNWSPALTISKVLLSVLSMLCDPNPSDPLMPDIATQYTSNRAEYEMTARSWTQRFAQGPAELSNRNEEIV</sequence>
<dbReference type="SUPFAM" id="SSF54495">
    <property type="entry name" value="UBC-like"/>
    <property type="match status" value="1"/>
</dbReference>
<dbReference type="InterPro" id="IPR016135">
    <property type="entry name" value="UBQ-conjugating_enzyme/RWD"/>
</dbReference>
<dbReference type="Pfam" id="PF00179">
    <property type="entry name" value="UQ_con"/>
    <property type="match status" value="1"/>
</dbReference>
<dbReference type="PANTHER" id="PTHR24068">
    <property type="entry name" value="UBIQUITIN-CONJUGATING ENZYME E2"/>
    <property type="match status" value="1"/>
</dbReference>
<evidence type="ECO:0000313" key="4">
    <source>
        <dbReference type="EMBL" id="QHU13892.1"/>
    </source>
</evidence>
<reference evidence="4" key="1">
    <citation type="journal article" date="2020" name="Nature">
        <title>Giant virus diversity and host interactions through global metagenomics.</title>
        <authorList>
            <person name="Schulz F."/>
            <person name="Roux S."/>
            <person name="Paez-Espino D."/>
            <person name="Jungbluth S."/>
            <person name="Walsh D.A."/>
            <person name="Denef V.J."/>
            <person name="McMahon K.D."/>
            <person name="Konstantinidis K.T."/>
            <person name="Eloe-Fadrosh E.A."/>
            <person name="Kyrpides N.C."/>
            <person name="Woyke T."/>
        </authorList>
    </citation>
    <scope>NUCLEOTIDE SEQUENCE</scope>
    <source>
        <strain evidence="4">GVMAG-S-1101182-85</strain>
    </source>
</reference>
<accession>A0A6C0K768</accession>
<proteinExistence type="predicted"/>
<dbReference type="InterPro" id="IPR000608">
    <property type="entry name" value="UBC"/>
</dbReference>
<dbReference type="EMBL" id="MN740827">
    <property type="protein sequence ID" value="QHU13892.1"/>
    <property type="molecule type" value="Genomic_DNA"/>
</dbReference>
<evidence type="ECO:0000256" key="2">
    <source>
        <dbReference type="ARBA" id="ARBA00022786"/>
    </source>
</evidence>
<evidence type="ECO:0000259" key="3">
    <source>
        <dbReference type="PROSITE" id="PS50127"/>
    </source>
</evidence>